<dbReference type="EMBL" id="DACSUM010000010">
    <property type="protein sequence ID" value="HAT3581367.1"/>
    <property type="molecule type" value="Genomic_DNA"/>
</dbReference>
<keyword evidence="1" id="KW-0812">Transmembrane</keyword>
<feature type="transmembrane region" description="Helical" evidence="1">
    <location>
        <begin position="306"/>
        <end position="328"/>
    </location>
</feature>
<dbReference type="Proteomes" id="UP000867740">
    <property type="component" value="Unassembled WGS sequence"/>
</dbReference>
<feature type="transmembrane region" description="Helical" evidence="1">
    <location>
        <begin position="73"/>
        <end position="94"/>
    </location>
</feature>
<dbReference type="RefSeq" id="WP_047369628.1">
    <property type="nucleotide sequence ID" value="NZ_CABMNU010000005.1"/>
</dbReference>
<feature type="transmembrane region" description="Helical" evidence="1">
    <location>
        <begin position="232"/>
        <end position="253"/>
    </location>
</feature>
<evidence type="ECO:0000313" key="3">
    <source>
        <dbReference type="EMBL" id="HAT3581367.1"/>
    </source>
</evidence>
<feature type="domain" description="Acyltransferase 3" evidence="2">
    <location>
        <begin position="9"/>
        <end position="354"/>
    </location>
</feature>
<reference evidence="3" key="1">
    <citation type="journal article" date="2018" name="Genome Biol.">
        <title>SKESA: strategic k-mer extension for scrupulous assemblies.</title>
        <authorList>
            <person name="Souvorov A."/>
            <person name="Agarwala R."/>
            <person name="Lipman D.J."/>
        </authorList>
    </citation>
    <scope>NUCLEOTIDE SEQUENCE</scope>
    <source>
        <strain evidence="3">CAVp300</strain>
    </source>
</reference>
<proteinExistence type="predicted"/>
<accession>A0A9P3T5L0</accession>
<feature type="transmembrane region" description="Helical" evidence="1">
    <location>
        <begin position="42"/>
        <end position="61"/>
    </location>
</feature>
<feature type="transmembrane region" description="Helical" evidence="1">
    <location>
        <begin position="340"/>
        <end position="358"/>
    </location>
</feature>
<feature type="transmembrane region" description="Helical" evidence="1">
    <location>
        <begin position="273"/>
        <end position="294"/>
    </location>
</feature>
<feature type="transmembrane region" description="Helical" evidence="1">
    <location>
        <begin position="379"/>
        <end position="402"/>
    </location>
</feature>
<keyword evidence="3" id="KW-0808">Transferase</keyword>
<dbReference type="GO" id="GO:0016020">
    <property type="term" value="C:membrane"/>
    <property type="evidence" value="ECO:0007669"/>
    <property type="project" value="TreeGrafter"/>
</dbReference>
<dbReference type="Pfam" id="PF01757">
    <property type="entry name" value="Acyl_transf_3"/>
    <property type="match status" value="1"/>
</dbReference>
<keyword evidence="1" id="KW-0472">Membrane</keyword>
<dbReference type="GO" id="GO:0016747">
    <property type="term" value="F:acyltransferase activity, transferring groups other than amino-acyl groups"/>
    <property type="evidence" value="ECO:0007669"/>
    <property type="project" value="InterPro"/>
</dbReference>
<dbReference type="PANTHER" id="PTHR23028:SF53">
    <property type="entry name" value="ACYL_TRANSF_3 DOMAIN-CONTAINING PROTEIN"/>
    <property type="match status" value="1"/>
</dbReference>
<evidence type="ECO:0000259" key="2">
    <source>
        <dbReference type="Pfam" id="PF01757"/>
    </source>
</evidence>
<gene>
    <name evidence="3" type="ORF">I8531_001651</name>
</gene>
<dbReference type="AlphaFoldDB" id="A0A9P3T5L0"/>
<sequence>MQNTKKLDSLTSLRFFAAAMIVLGHGHGLFGSMGLATTYSLAQGVSFFFVLSGFILTYNYPKLTSLTDVKSFYVARFARIFPSHIAAMVLLVLFTGGINQGWLQGGAIVFTGLMHALLLQSLIPLKDVFLTFNGVSWSISTEMFFYLLFPLLITSIVPGKWMKLFIISLTVIFHLCFGVLWNVSPDEGGSQFSLMGLLYINPWVRIFEFYIGVLTCKIYMKTCNTNAAAKLPNSFFSFAELMAVIFALFTMWLSPRLTDFVGLGNQLGVVLSYYLSKSGSVFSFAFLIFIFAYGKGYLHKFLSNKIFILLGEISFALYLVHMSVLVWFQKNLTVFTEYSTSKQAVIFWGISLLTAWFLHRLIELPCRKLIIDWYKTRTFSFSVFSNSLFFNFLFMIALFSFIKVFAPL</sequence>
<organism evidence="3 4">
    <name type="scientific">Kluyvera intermedia</name>
    <name type="common">Enterobacter intermedius</name>
    <dbReference type="NCBI Taxonomy" id="61648"/>
    <lineage>
        <taxon>Bacteria</taxon>
        <taxon>Pseudomonadati</taxon>
        <taxon>Pseudomonadota</taxon>
        <taxon>Gammaproteobacteria</taxon>
        <taxon>Enterobacterales</taxon>
        <taxon>Enterobacteriaceae</taxon>
        <taxon>Kluyvera</taxon>
    </lineage>
</organism>
<name>A0A9P3T5L0_KLUIN</name>
<feature type="transmembrane region" description="Helical" evidence="1">
    <location>
        <begin position="135"/>
        <end position="157"/>
    </location>
</feature>
<keyword evidence="3" id="KW-0012">Acyltransferase</keyword>
<feature type="transmembrane region" description="Helical" evidence="1">
    <location>
        <begin position="12"/>
        <end position="30"/>
    </location>
</feature>
<evidence type="ECO:0000256" key="1">
    <source>
        <dbReference type="SAM" id="Phobius"/>
    </source>
</evidence>
<keyword evidence="1" id="KW-1133">Transmembrane helix</keyword>
<dbReference type="InterPro" id="IPR002656">
    <property type="entry name" value="Acyl_transf_3_dom"/>
</dbReference>
<reference evidence="3" key="2">
    <citation type="submission" date="2020-10" db="EMBL/GenBank/DDBJ databases">
        <authorList>
            <consortium name="NCBI Pathogen Detection Project"/>
        </authorList>
    </citation>
    <scope>NUCLEOTIDE SEQUENCE</scope>
    <source>
        <strain evidence="3">CAVp300</strain>
    </source>
</reference>
<protein>
    <submittedName>
        <fullName evidence="3">Acyltransferase</fullName>
    </submittedName>
</protein>
<evidence type="ECO:0000313" key="4">
    <source>
        <dbReference type="Proteomes" id="UP000867740"/>
    </source>
</evidence>
<feature type="transmembrane region" description="Helical" evidence="1">
    <location>
        <begin position="164"/>
        <end position="183"/>
    </location>
</feature>
<comment type="caution">
    <text evidence="3">The sequence shown here is derived from an EMBL/GenBank/DDBJ whole genome shotgun (WGS) entry which is preliminary data.</text>
</comment>
<dbReference type="InterPro" id="IPR050879">
    <property type="entry name" value="Acyltransferase_3"/>
</dbReference>
<dbReference type="GO" id="GO:0009103">
    <property type="term" value="P:lipopolysaccharide biosynthetic process"/>
    <property type="evidence" value="ECO:0007669"/>
    <property type="project" value="TreeGrafter"/>
</dbReference>
<dbReference type="PANTHER" id="PTHR23028">
    <property type="entry name" value="ACETYLTRANSFERASE"/>
    <property type="match status" value="1"/>
</dbReference>